<comment type="caution">
    <text evidence="2">The sequence shown here is derived from an EMBL/GenBank/DDBJ whole genome shotgun (WGS) entry which is preliminary data.</text>
</comment>
<feature type="region of interest" description="Disordered" evidence="1">
    <location>
        <begin position="1"/>
        <end position="23"/>
    </location>
</feature>
<reference evidence="2 3" key="1">
    <citation type="journal article" date="2019" name="Sci. Rep.">
        <title>Orb-weaving spider Araneus ventricosus genome elucidates the spidroin gene catalogue.</title>
        <authorList>
            <person name="Kono N."/>
            <person name="Nakamura H."/>
            <person name="Ohtoshi R."/>
            <person name="Moran D.A.P."/>
            <person name="Shinohara A."/>
            <person name="Yoshida Y."/>
            <person name="Fujiwara M."/>
            <person name="Mori M."/>
            <person name="Tomita M."/>
            <person name="Arakawa K."/>
        </authorList>
    </citation>
    <scope>NUCLEOTIDE SEQUENCE [LARGE SCALE GENOMIC DNA]</scope>
</reference>
<organism evidence="2 3">
    <name type="scientific">Araneus ventricosus</name>
    <name type="common">Orbweaver spider</name>
    <name type="synonym">Epeira ventricosa</name>
    <dbReference type="NCBI Taxonomy" id="182803"/>
    <lineage>
        <taxon>Eukaryota</taxon>
        <taxon>Metazoa</taxon>
        <taxon>Ecdysozoa</taxon>
        <taxon>Arthropoda</taxon>
        <taxon>Chelicerata</taxon>
        <taxon>Arachnida</taxon>
        <taxon>Araneae</taxon>
        <taxon>Araneomorphae</taxon>
        <taxon>Entelegynae</taxon>
        <taxon>Araneoidea</taxon>
        <taxon>Araneidae</taxon>
        <taxon>Araneus</taxon>
    </lineage>
</organism>
<evidence type="ECO:0000256" key="1">
    <source>
        <dbReference type="SAM" id="MobiDB-lite"/>
    </source>
</evidence>
<keyword evidence="3" id="KW-1185">Reference proteome</keyword>
<gene>
    <name evidence="2" type="ORF">AVEN_178653_1</name>
</gene>
<name>A0A4Y2QL51_ARAVE</name>
<sequence length="110" mass="11957">MSLPPSRNESKGSISKVSLDRRRQERMCSGDALLPTLCADWKNSATVAEGVTPQVTANKLDSAVWSALSQARPVVSLRTVPLMAQHHLGWRPSTSLNSLVFLDGINLVKC</sequence>
<dbReference type="EMBL" id="BGPR01139227">
    <property type="protein sequence ID" value="GBN63939.1"/>
    <property type="molecule type" value="Genomic_DNA"/>
</dbReference>
<dbReference type="Proteomes" id="UP000499080">
    <property type="component" value="Unassembled WGS sequence"/>
</dbReference>
<dbReference type="AlphaFoldDB" id="A0A4Y2QL51"/>
<protein>
    <submittedName>
        <fullName evidence="2">Uncharacterized protein</fullName>
    </submittedName>
</protein>
<feature type="compositionally biased region" description="Polar residues" evidence="1">
    <location>
        <begin position="1"/>
        <end position="16"/>
    </location>
</feature>
<accession>A0A4Y2QL51</accession>
<evidence type="ECO:0000313" key="3">
    <source>
        <dbReference type="Proteomes" id="UP000499080"/>
    </source>
</evidence>
<evidence type="ECO:0000313" key="2">
    <source>
        <dbReference type="EMBL" id="GBN63939.1"/>
    </source>
</evidence>
<proteinExistence type="predicted"/>